<evidence type="ECO:0000256" key="2">
    <source>
        <dbReference type="ARBA" id="ARBA00022777"/>
    </source>
</evidence>
<dbReference type="PANTHER" id="PTHR10584">
    <property type="entry name" value="SUGAR KINASE"/>
    <property type="match status" value="1"/>
</dbReference>
<accession>A0A560H2U6</accession>
<dbReference type="Pfam" id="PF00294">
    <property type="entry name" value="PfkB"/>
    <property type="match status" value="1"/>
</dbReference>
<gene>
    <name evidence="5" type="ORF">FBZ90_109239</name>
</gene>
<dbReference type="Gene3D" id="3.40.1190.20">
    <property type="match status" value="1"/>
</dbReference>
<dbReference type="PANTHER" id="PTHR10584:SF166">
    <property type="entry name" value="RIBOKINASE"/>
    <property type="match status" value="1"/>
</dbReference>
<evidence type="ECO:0000313" key="5">
    <source>
        <dbReference type="EMBL" id="TWB40636.1"/>
    </source>
</evidence>
<dbReference type="GO" id="GO:0006796">
    <property type="term" value="P:phosphate-containing compound metabolic process"/>
    <property type="evidence" value="ECO:0007669"/>
    <property type="project" value="UniProtKB-ARBA"/>
</dbReference>
<dbReference type="SUPFAM" id="SSF53613">
    <property type="entry name" value="Ribokinase-like"/>
    <property type="match status" value="1"/>
</dbReference>
<dbReference type="RefSeq" id="WP_145733843.1">
    <property type="nucleotide sequence ID" value="NZ_VITR01000009.1"/>
</dbReference>
<keyword evidence="1" id="KW-0808">Transferase</keyword>
<dbReference type="Proteomes" id="UP000315751">
    <property type="component" value="Unassembled WGS sequence"/>
</dbReference>
<dbReference type="GO" id="GO:0005829">
    <property type="term" value="C:cytosol"/>
    <property type="evidence" value="ECO:0007669"/>
    <property type="project" value="TreeGrafter"/>
</dbReference>
<evidence type="ECO:0000313" key="6">
    <source>
        <dbReference type="Proteomes" id="UP000315751"/>
    </source>
</evidence>
<dbReference type="InterPro" id="IPR011611">
    <property type="entry name" value="PfkB_dom"/>
</dbReference>
<evidence type="ECO:0000256" key="3">
    <source>
        <dbReference type="SAM" id="MobiDB-lite"/>
    </source>
</evidence>
<reference evidence="5 6" key="1">
    <citation type="submission" date="2019-06" db="EMBL/GenBank/DDBJ databases">
        <title>Genomic Encyclopedia of Type Strains, Phase IV (KMG-V): Genome sequencing to study the core and pangenomes of soil and plant-associated prokaryotes.</title>
        <authorList>
            <person name="Whitman W."/>
        </authorList>
    </citation>
    <scope>NUCLEOTIDE SEQUENCE [LARGE SCALE GENOMIC DNA]</scope>
    <source>
        <strain evidence="5 6">BR 11622</strain>
    </source>
</reference>
<comment type="caution">
    <text evidence="5">The sequence shown here is derived from an EMBL/GenBank/DDBJ whole genome shotgun (WGS) entry which is preliminary data.</text>
</comment>
<keyword evidence="6" id="KW-1185">Reference proteome</keyword>
<dbReference type="GO" id="GO:0016301">
    <property type="term" value="F:kinase activity"/>
    <property type="evidence" value="ECO:0007669"/>
    <property type="project" value="UniProtKB-KW"/>
</dbReference>
<dbReference type="AlphaFoldDB" id="A0A560H2U6"/>
<proteinExistence type="predicted"/>
<dbReference type="PRINTS" id="PR00990">
    <property type="entry name" value="RIBOKINASE"/>
</dbReference>
<keyword evidence="2 5" id="KW-0418">Kinase</keyword>
<feature type="domain" description="Carbohydrate kinase PfkB" evidence="4">
    <location>
        <begin position="11"/>
        <end position="295"/>
    </location>
</feature>
<feature type="region of interest" description="Disordered" evidence="3">
    <location>
        <begin position="307"/>
        <end position="337"/>
    </location>
</feature>
<organism evidence="5 6">
    <name type="scientific">Nitrospirillum amazonense</name>
    <dbReference type="NCBI Taxonomy" id="28077"/>
    <lineage>
        <taxon>Bacteria</taxon>
        <taxon>Pseudomonadati</taxon>
        <taxon>Pseudomonadota</taxon>
        <taxon>Alphaproteobacteria</taxon>
        <taxon>Rhodospirillales</taxon>
        <taxon>Azospirillaceae</taxon>
        <taxon>Nitrospirillum</taxon>
    </lineage>
</organism>
<name>A0A560H2U6_9PROT</name>
<evidence type="ECO:0000256" key="1">
    <source>
        <dbReference type="ARBA" id="ARBA00022679"/>
    </source>
</evidence>
<sequence length="337" mass="34655">MIPPGPRRFGLLAYGDPNIDLVFAVDRAPAADEKVLGRHLGRHAGGTAANVACAAARLGLPTAAYGRVGRDDGDGDHLVAEFQRFGVAPQWVRRVPGPCATALILVEGDGEKALVYAPLPGWPLDTATLAPALEQSRIVYAMPYDLAEFDVVSRLARATGTLVAIDVEAAVAPGPERLAALLPLSDIVFFNEGGFRAATGQPPTPEHARTLLNQGPGLVVVTLGARGAIAVRGEESVIQPAFPARLVDATGAGDCFNAAVLARLLHGDSLADALRFAAAAASLAITAIGAHAGFPDHAAVASVLDTPAPEANNTGQVHGDVSPHDAGPAPYPFQKGQ</sequence>
<dbReference type="InterPro" id="IPR029056">
    <property type="entry name" value="Ribokinase-like"/>
</dbReference>
<dbReference type="InterPro" id="IPR002139">
    <property type="entry name" value="Ribo/fructo_kinase"/>
</dbReference>
<evidence type="ECO:0000259" key="4">
    <source>
        <dbReference type="Pfam" id="PF00294"/>
    </source>
</evidence>
<dbReference type="OrthoDB" id="9792663at2"/>
<dbReference type="EMBL" id="VITR01000009">
    <property type="protein sequence ID" value="TWB40636.1"/>
    <property type="molecule type" value="Genomic_DNA"/>
</dbReference>
<protein>
    <submittedName>
        <fullName evidence="5">Ribokinase</fullName>
    </submittedName>
</protein>